<dbReference type="Proteomes" id="UP000557307">
    <property type="component" value="Unassembled WGS sequence"/>
</dbReference>
<dbReference type="RefSeq" id="WP_184171052.1">
    <property type="nucleotide sequence ID" value="NZ_JACHGF010000001.1"/>
</dbReference>
<organism evidence="3 4">
    <name type="scientific">Rhabdobacter roseus</name>
    <dbReference type="NCBI Taxonomy" id="1655419"/>
    <lineage>
        <taxon>Bacteria</taxon>
        <taxon>Pseudomonadati</taxon>
        <taxon>Bacteroidota</taxon>
        <taxon>Cytophagia</taxon>
        <taxon>Cytophagales</taxon>
        <taxon>Cytophagaceae</taxon>
        <taxon>Rhabdobacter</taxon>
    </lineage>
</organism>
<accession>A0A840TRG5</accession>
<reference evidence="3 4" key="1">
    <citation type="submission" date="2020-08" db="EMBL/GenBank/DDBJ databases">
        <title>Genomic Encyclopedia of Type Strains, Phase IV (KMG-IV): sequencing the most valuable type-strain genomes for metagenomic binning, comparative biology and taxonomic classification.</title>
        <authorList>
            <person name="Goeker M."/>
        </authorList>
    </citation>
    <scope>NUCLEOTIDE SEQUENCE [LARGE SCALE GENOMIC DNA]</scope>
    <source>
        <strain evidence="3 4">DSM 105074</strain>
    </source>
</reference>
<name>A0A840TRG5_9BACT</name>
<feature type="chain" id="PRO_5032528448" description="Secretion system C-terminal sorting domain-containing protein" evidence="1">
    <location>
        <begin position="21"/>
        <end position="1416"/>
    </location>
</feature>
<feature type="signal peptide" evidence="1">
    <location>
        <begin position="1"/>
        <end position="20"/>
    </location>
</feature>
<sequence>MKKIYTISVLLLAVLCAAQAQTPSISIYTAGDACLGSVQKIPVSISGTFNPDNQFSVQVKRIESSTILAELPATLKDGQIEVTHRDSLLSTYQNIQLRVLASSPKTESQWYHFRLFAKGTLHLEASLSDTLNAGDDLPIKFTTQSTSNVLVSLSNGSQFSFYPHGQPPFVSYQQIVVTSNEPIYITKAENACGTMQTSGQVKPVLNPTAVRTTFISPAAFCEGSEVKVAFSTSGPPLSPQARYRLRFRETSYSSSSVPRTVEVNAELRDNVLVARFPTTFNLQYSLPFNVQVLVDNLGIVGSAGTPTCYIHPKPTAEIVTSSVTVSMGNQVSVGVRFNGLPPYSADLGHGLLISSAYSSSEYVYFNAEQSASYSLQSFTSGCGPATTTTPQTMVVTVQPGLLVEPSAMPQVLCVGSTSRIRLKTNATLGAATQYTVHFPFSDQKQYSFPATRQGDYLEFTIPPLPEGTDYAQTYDLLYSLIVTTTNPSLTSPPANGFTVQSMPKATLADYSRLNYDAPGKINLTYIFSGRGPFQIEEQNGQIIRQDWGVWTPDYYLLQTTDYRLKSVSNACFKNENLPSVRVTLTNTDKPGLYLVPPPKTVCAQDSIELVVKTSGTFAADNIFSVQAYTDCCTYQTLRTVKEGGTYKIKLPASSSNGSTYASIRVTSTNPVLFSETYSIEAQRPVSQASISPYGTAEYPSEYLAKDDVQLYFSVPSGSLTSAVYSDGTTDYTYTYQWQYSSYIPVKPAVGKTTAYTLKSVTNSCGTTSINATTYVRVLPYRLNVYDGSSSRYYCQNSPLIVPFAVLYGSAGNATFSLQLNRDGTNDCMTLASGETSRQFTTRIPATLEPGTYWLRITSSDGAVSNQFQVFIGALPTATLTSTKPAPIIVDANEGFYLQTTLTGSGPWTVLYEDNTRTTPYSNPESRYVIPTKAQEYYVKSVYNQCGYGTTSGRVAVQVRPRLVVSSDRYLVCEGSSFTMNYQLLGDVELSTDYIRFELVDLTTRKVLVLDSTQVLSGQRVLTIPAVLSGSNYAIRGTLRSYSLSSQLSVGIGTKADISLSGGTVINSGESTFLTLKSNKPSSEFLQYRLSDGTTGTFHGASAEPVVRVSPTQTTTYTLTSVTNSCGEGRVSGRATVEVNPPSERAITTTKVDFRATASFCPGDTVVVHYTQRGTFSAGNALTVQLSDTSGRSFRSIATLGSTSPLRAVIPSDLSSGQVYRLRVAASDPNTASGAYAYPIPASQKARARFASETVYYDGVSTPRIVVLLEGGGPWQYRFGTDLATQNRYSYTPTDTIALQQASPSQYYRLFQVTNQCGAGIVETPNTVRVEVITSTPTEVLRSVTVAPNPTQDYLVLTFDAPQPRTIRLLTLQGTLVRSLTSREPEEYLDLRTLPGGMYLLHIESQGKVMTYKVVKQ</sequence>
<dbReference type="EMBL" id="JACHGF010000001">
    <property type="protein sequence ID" value="MBB5282620.1"/>
    <property type="molecule type" value="Genomic_DNA"/>
</dbReference>
<proteinExistence type="predicted"/>
<dbReference type="Pfam" id="PF18962">
    <property type="entry name" value="Por_Secre_tail"/>
    <property type="match status" value="1"/>
</dbReference>
<protein>
    <recommendedName>
        <fullName evidence="2">Secretion system C-terminal sorting domain-containing protein</fullName>
    </recommendedName>
</protein>
<feature type="domain" description="Secretion system C-terminal sorting" evidence="2">
    <location>
        <begin position="1347"/>
        <end position="1414"/>
    </location>
</feature>
<comment type="caution">
    <text evidence="3">The sequence shown here is derived from an EMBL/GenBank/DDBJ whole genome shotgun (WGS) entry which is preliminary data.</text>
</comment>
<evidence type="ECO:0000256" key="1">
    <source>
        <dbReference type="SAM" id="SignalP"/>
    </source>
</evidence>
<dbReference type="InterPro" id="IPR026444">
    <property type="entry name" value="Secre_tail"/>
</dbReference>
<dbReference type="NCBIfam" id="TIGR04183">
    <property type="entry name" value="Por_Secre_tail"/>
    <property type="match status" value="1"/>
</dbReference>
<evidence type="ECO:0000313" key="4">
    <source>
        <dbReference type="Proteomes" id="UP000557307"/>
    </source>
</evidence>
<gene>
    <name evidence="3" type="ORF">HNQ92_000741</name>
</gene>
<evidence type="ECO:0000259" key="2">
    <source>
        <dbReference type="Pfam" id="PF18962"/>
    </source>
</evidence>
<keyword evidence="4" id="KW-1185">Reference proteome</keyword>
<keyword evidence="1" id="KW-0732">Signal</keyword>
<evidence type="ECO:0000313" key="3">
    <source>
        <dbReference type="EMBL" id="MBB5282620.1"/>
    </source>
</evidence>